<sequence>MPELAIYAGLFLVAFVAATFLPMQSEAALVALLLTDNYPVALLVAVASAGNVLGATVNWGLGRLVERFSERSWFPVRPAALDRYRVWYQRYGKWSLLWSWMPIIGDPLTVIAGVLREPLPIFLLLVTVAKVGRYLVLTAVTLNWT</sequence>
<name>A0ABV8SZE4_9GAMM</name>
<dbReference type="PANTHER" id="PTHR42709:SF4">
    <property type="entry name" value="INNER MEMBRANE PROTEIN YQAA"/>
    <property type="match status" value="1"/>
</dbReference>
<keyword evidence="4" id="KW-1185">Reference proteome</keyword>
<gene>
    <name evidence="3" type="ORF">ACFPN2_25555</name>
</gene>
<dbReference type="InterPro" id="IPR032816">
    <property type="entry name" value="VTT_dom"/>
</dbReference>
<dbReference type="RefSeq" id="WP_380602841.1">
    <property type="nucleotide sequence ID" value="NZ_JBHSDU010000014.1"/>
</dbReference>
<feature type="domain" description="VTT" evidence="2">
    <location>
        <begin position="39"/>
        <end position="139"/>
    </location>
</feature>
<evidence type="ECO:0000256" key="1">
    <source>
        <dbReference type="SAM" id="Phobius"/>
    </source>
</evidence>
<dbReference type="Proteomes" id="UP001595904">
    <property type="component" value="Unassembled WGS sequence"/>
</dbReference>
<feature type="transmembrane region" description="Helical" evidence="1">
    <location>
        <begin position="94"/>
        <end position="115"/>
    </location>
</feature>
<dbReference type="EMBL" id="JBHSDU010000014">
    <property type="protein sequence ID" value="MFC4312475.1"/>
    <property type="molecule type" value="Genomic_DNA"/>
</dbReference>
<accession>A0ABV8SZE4</accession>
<dbReference type="PANTHER" id="PTHR42709">
    <property type="entry name" value="ALKALINE PHOSPHATASE LIKE PROTEIN"/>
    <property type="match status" value="1"/>
</dbReference>
<feature type="transmembrane region" description="Helical" evidence="1">
    <location>
        <begin position="37"/>
        <end position="61"/>
    </location>
</feature>
<dbReference type="Pfam" id="PF09335">
    <property type="entry name" value="VTT_dom"/>
    <property type="match status" value="1"/>
</dbReference>
<evidence type="ECO:0000313" key="4">
    <source>
        <dbReference type="Proteomes" id="UP001595904"/>
    </source>
</evidence>
<evidence type="ECO:0000259" key="2">
    <source>
        <dbReference type="Pfam" id="PF09335"/>
    </source>
</evidence>
<comment type="caution">
    <text evidence="3">The sequence shown here is derived from an EMBL/GenBank/DDBJ whole genome shotgun (WGS) entry which is preliminary data.</text>
</comment>
<keyword evidence="1" id="KW-1133">Transmembrane helix</keyword>
<evidence type="ECO:0000313" key="3">
    <source>
        <dbReference type="EMBL" id="MFC4312475.1"/>
    </source>
</evidence>
<reference evidence="4" key="1">
    <citation type="journal article" date="2019" name="Int. J. Syst. Evol. Microbiol.">
        <title>The Global Catalogue of Microorganisms (GCM) 10K type strain sequencing project: providing services to taxonomists for standard genome sequencing and annotation.</title>
        <authorList>
            <consortium name="The Broad Institute Genomics Platform"/>
            <consortium name="The Broad Institute Genome Sequencing Center for Infectious Disease"/>
            <person name="Wu L."/>
            <person name="Ma J."/>
        </authorList>
    </citation>
    <scope>NUCLEOTIDE SEQUENCE [LARGE SCALE GENOMIC DNA]</scope>
    <source>
        <strain evidence="4">CGMCC 1.10759</strain>
    </source>
</reference>
<organism evidence="3 4">
    <name type="scientific">Steroidobacter flavus</name>
    <dbReference type="NCBI Taxonomy" id="1842136"/>
    <lineage>
        <taxon>Bacteria</taxon>
        <taxon>Pseudomonadati</taxon>
        <taxon>Pseudomonadota</taxon>
        <taxon>Gammaproteobacteria</taxon>
        <taxon>Steroidobacterales</taxon>
        <taxon>Steroidobacteraceae</taxon>
        <taxon>Steroidobacter</taxon>
    </lineage>
</organism>
<keyword evidence="1" id="KW-0812">Transmembrane</keyword>
<proteinExistence type="predicted"/>
<keyword evidence="1" id="KW-0472">Membrane</keyword>
<feature type="transmembrane region" description="Helical" evidence="1">
    <location>
        <begin position="121"/>
        <end position="144"/>
    </location>
</feature>
<protein>
    <submittedName>
        <fullName evidence="3">YqaA family protein</fullName>
    </submittedName>
</protein>
<dbReference type="InterPro" id="IPR051311">
    <property type="entry name" value="DedA_domain"/>
</dbReference>